<feature type="transmembrane region" description="Helical" evidence="1">
    <location>
        <begin position="171"/>
        <end position="196"/>
    </location>
</feature>
<keyword evidence="1" id="KW-0472">Membrane</keyword>
<dbReference type="HOGENOM" id="CLU_014069_0_0_1"/>
<name>K3WYV5_GLOUD</name>
<dbReference type="Proteomes" id="UP000019132">
    <property type="component" value="Unassembled WGS sequence"/>
</dbReference>
<feature type="transmembrane region" description="Helical" evidence="1">
    <location>
        <begin position="314"/>
        <end position="334"/>
    </location>
</feature>
<feature type="transmembrane region" description="Helical" evidence="1">
    <location>
        <begin position="354"/>
        <end position="377"/>
    </location>
</feature>
<reference evidence="3" key="2">
    <citation type="submission" date="2010-04" db="EMBL/GenBank/DDBJ databases">
        <authorList>
            <person name="Buell R."/>
            <person name="Hamilton J."/>
            <person name="Hostetler J."/>
        </authorList>
    </citation>
    <scope>NUCLEOTIDE SEQUENCE [LARGE SCALE GENOMIC DNA]</scope>
    <source>
        <strain evidence="3">DAOM:BR144</strain>
    </source>
</reference>
<reference evidence="3" key="1">
    <citation type="journal article" date="2010" name="Genome Biol.">
        <title>Genome sequence of the necrotrophic plant pathogen Pythium ultimum reveals original pathogenicity mechanisms and effector repertoire.</title>
        <authorList>
            <person name="Levesque C.A."/>
            <person name="Brouwer H."/>
            <person name="Cano L."/>
            <person name="Hamilton J.P."/>
            <person name="Holt C."/>
            <person name="Huitema E."/>
            <person name="Raffaele S."/>
            <person name="Robideau G.P."/>
            <person name="Thines M."/>
            <person name="Win J."/>
            <person name="Zerillo M.M."/>
            <person name="Beakes G.W."/>
            <person name="Boore J.L."/>
            <person name="Busam D."/>
            <person name="Dumas B."/>
            <person name="Ferriera S."/>
            <person name="Fuerstenberg S.I."/>
            <person name="Gachon C.M."/>
            <person name="Gaulin E."/>
            <person name="Govers F."/>
            <person name="Grenville-Briggs L."/>
            <person name="Horner N."/>
            <person name="Hostetler J."/>
            <person name="Jiang R.H."/>
            <person name="Johnson J."/>
            <person name="Krajaejun T."/>
            <person name="Lin H."/>
            <person name="Meijer H.J."/>
            <person name="Moore B."/>
            <person name="Morris P."/>
            <person name="Phuntmart V."/>
            <person name="Puiu D."/>
            <person name="Shetty J."/>
            <person name="Stajich J.E."/>
            <person name="Tripathy S."/>
            <person name="Wawra S."/>
            <person name="van West P."/>
            <person name="Whitty B.R."/>
            <person name="Coutinho P.M."/>
            <person name="Henrissat B."/>
            <person name="Martin F."/>
            <person name="Thomas P.D."/>
            <person name="Tyler B.M."/>
            <person name="De Vries R.P."/>
            <person name="Kamoun S."/>
            <person name="Yandell M."/>
            <person name="Tisserat N."/>
            <person name="Buell C.R."/>
        </authorList>
    </citation>
    <scope>NUCLEOTIDE SEQUENCE</scope>
    <source>
        <strain evidence="3">DAOM:BR144</strain>
    </source>
</reference>
<evidence type="ECO:0000313" key="3">
    <source>
        <dbReference type="Proteomes" id="UP000019132"/>
    </source>
</evidence>
<dbReference type="AlphaFoldDB" id="K3WYV5"/>
<keyword evidence="3" id="KW-1185">Reference proteome</keyword>
<sequence length="520" mass="59132">MPIVDCTFTPIVHEDDTFSRIFYLIRRKDNPEDVYIVTASLSTQSYEIIGLYQEGAAAILSFSFINDTRATNVSHFFAIALGYPYTDLPNFEVYQHAGETSDGKLRFFHVPINASLDSEKEVQTAMRRGFYLKEANAQSNIKNMHYELADDPITVMSVWDWRGSTVLRDSWAWVHCIHILFAISTVFNLLILFLLIARNLMCGRIWIGDAFASVSNTLSYRGALVLISWYFNEYWSLLELCFAAQYEVASIQPIIMYPEISHADFLTLYLCSVDILGYICKERIDPAFAILVFECGFQLRVDLSSSMPGPVKQYLTNVVNTNFAGGMALINTILPEVTPLRFWDAHRLSGPDFSFILASVSPNQCITFTCAVGYIIARKLYRRYHPVEVRRARVATYQSGTEETLSQKRTLTLFEIATGAELQNRFGVISDYDNFVYFKGLKFASADGIYCNGFVIANGKFLIATEDIAVIIVMKLLNVRLRNVYTYEVDGSKLKQTAQLVYPKTISWTDLRRLNLSILL</sequence>
<organism evidence="2 3">
    <name type="scientific">Globisporangium ultimum (strain ATCC 200006 / CBS 805.95 / DAOM BR144)</name>
    <name type="common">Pythium ultimum</name>
    <dbReference type="NCBI Taxonomy" id="431595"/>
    <lineage>
        <taxon>Eukaryota</taxon>
        <taxon>Sar</taxon>
        <taxon>Stramenopiles</taxon>
        <taxon>Oomycota</taxon>
        <taxon>Peronosporomycetes</taxon>
        <taxon>Pythiales</taxon>
        <taxon>Pythiaceae</taxon>
        <taxon>Globisporangium</taxon>
    </lineage>
</organism>
<dbReference type="VEuPathDB" id="FungiDB:PYU1_G010134"/>
<dbReference type="eggNOG" id="ENOG502SIAN">
    <property type="taxonomic scope" value="Eukaryota"/>
</dbReference>
<reference evidence="2" key="3">
    <citation type="submission" date="2015-02" db="UniProtKB">
        <authorList>
            <consortium name="EnsemblProtists"/>
        </authorList>
    </citation>
    <scope>IDENTIFICATION</scope>
    <source>
        <strain evidence="2">DAOM BR144</strain>
    </source>
</reference>
<dbReference type="EMBL" id="GL376623">
    <property type="status" value="NOT_ANNOTATED_CDS"/>
    <property type="molecule type" value="Genomic_DNA"/>
</dbReference>
<dbReference type="InParanoid" id="K3WYV5"/>
<protein>
    <submittedName>
        <fullName evidence="2">Uncharacterized protein</fullName>
    </submittedName>
</protein>
<evidence type="ECO:0000313" key="2">
    <source>
        <dbReference type="EnsemblProtists" id="PYU1_T010154"/>
    </source>
</evidence>
<keyword evidence="1" id="KW-1133">Transmembrane helix</keyword>
<dbReference type="EnsemblProtists" id="PYU1_T010154">
    <property type="protein sequence ID" value="PYU1_T010154"/>
    <property type="gene ID" value="PYU1_G010134"/>
</dbReference>
<proteinExistence type="predicted"/>
<evidence type="ECO:0000256" key="1">
    <source>
        <dbReference type="SAM" id="Phobius"/>
    </source>
</evidence>
<dbReference type="OMA" id="INEFAMS"/>
<accession>K3WYV5</accession>
<keyword evidence="1" id="KW-0812">Transmembrane</keyword>